<proteinExistence type="predicted"/>
<sequence length="173" mass="20495">MLIPSKQGDLDCLCGIYSLVNMSTWFYGDRIKPRPLFNYLLREYSEYWSLYKCLTQGIDIPEMDYLIKRLASKYPSQAPLRVTTPFRYKDGLTTQKILSACQVFLDTHTTSRRLILLGDQWHWSLVEHMDSEYLYFFDSHQQEKVSRTSYGLRGNKVRRLYSESVYFVEISPL</sequence>
<evidence type="ECO:0008006" key="3">
    <source>
        <dbReference type="Google" id="ProtNLM"/>
    </source>
</evidence>
<dbReference type="EMBL" id="UGTZ01000001">
    <property type="protein sequence ID" value="SUC30174.1"/>
    <property type="molecule type" value="Genomic_DNA"/>
</dbReference>
<dbReference type="GeneID" id="93672141"/>
<name>A0A379FMZ9_PRORE</name>
<evidence type="ECO:0000313" key="2">
    <source>
        <dbReference type="Proteomes" id="UP000254208"/>
    </source>
</evidence>
<dbReference type="Proteomes" id="UP000254208">
    <property type="component" value="Unassembled WGS sequence"/>
</dbReference>
<evidence type="ECO:0000313" key="1">
    <source>
        <dbReference type="EMBL" id="SUC30174.1"/>
    </source>
</evidence>
<dbReference type="RefSeq" id="WP_115166749.1">
    <property type="nucleotide sequence ID" value="NZ_CP077317.1"/>
</dbReference>
<gene>
    <name evidence="1" type="ORF">NCTC11801_01099</name>
</gene>
<reference evidence="1 2" key="1">
    <citation type="submission" date="2018-06" db="EMBL/GenBank/DDBJ databases">
        <authorList>
            <consortium name="Pathogen Informatics"/>
            <person name="Doyle S."/>
        </authorList>
    </citation>
    <scope>NUCLEOTIDE SEQUENCE [LARGE SCALE GENOMIC DNA]</scope>
    <source>
        <strain evidence="1 2">NCTC11801</strain>
    </source>
</reference>
<dbReference type="AlphaFoldDB" id="A0A379FMZ9"/>
<protein>
    <recommendedName>
        <fullName evidence="3">Peptidase C39-like domain-containing protein</fullName>
    </recommendedName>
</protein>
<accession>A0A379FMZ9</accession>
<organism evidence="1 2">
    <name type="scientific">Providencia rettgeri</name>
    <dbReference type="NCBI Taxonomy" id="587"/>
    <lineage>
        <taxon>Bacteria</taxon>
        <taxon>Pseudomonadati</taxon>
        <taxon>Pseudomonadota</taxon>
        <taxon>Gammaproteobacteria</taxon>
        <taxon>Enterobacterales</taxon>
        <taxon>Morganellaceae</taxon>
        <taxon>Providencia</taxon>
    </lineage>
</organism>